<dbReference type="Proteomes" id="UP001608902">
    <property type="component" value="Unassembled WGS sequence"/>
</dbReference>
<feature type="compositionally biased region" description="Polar residues" evidence="1">
    <location>
        <begin position="34"/>
        <end position="44"/>
    </location>
</feature>
<name>A0ABD6ED43_9BILA</name>
<gene>
    <name evidence="2" type="ORF">AB6A40_004642</name>
</gene>
<organism evidence="2 3">
    <name type="scientific">Gnathostoma spinigerum</name>
    <dbReference type="NCBI Taxonomy" id="75299"/>
    <lineage>
        <taxon>Eukaryota</taxon>
        <taxon>Metazoa</taxon>
        <taxon>Ecdysozoa</taxon>
        <taxon>Nematoda</taxon>
        <taxon>Chromadorea</taxon>
        <taxon>Rhabditida</taxon>
        <taxon>Spirurina</taxon>
        <taxon>Gnathostomatomorpha</taxon>
        <taxon>Gnathostomatoidea</taxon>
        <taxon>Gnathostomatidae</taxon>
        <taxon>Gnathostoma</taxon>
    </lineage>
</organism>
<accession>A0ABD6ED43</accession>
<evidence type="ECO:0000313" key="3">
    <source>
        <dbReference type="Proteomes" id="UP001608902"/>
    </source>
</evidence>
<feature type="region of interest" description="Disordered" evidence="1">
    <location>
        <begin position="22"/>
        <end position="70"/>
    </location>
</feature>
<dbReference type="EMBL" id="JBGFUD010002729">
    <property type="protein sequence ID" value="MFH4977933.1"/>
    <property type="molecule type" value="Genomic_DNA"/>
</dbReference>
<evidence type="ECO:0000256" key="1">
    <source>
        <dbReference type="SAM" id="MobiDB-lite"/>
    </source>
</evidence>
<dbReference type="AlphaFoldDB" id="A0ABD6ED43"/>
<keyword evidence="3" id="KW-1185">Reference proteome</keyword>
<proteinExistence type="predicted"/>
<evidence type="ECO:0000313" key="2">
    <source>
        <dbReference type="EMBL" id="MFH4977933.1"/>
    </source>
</evidence>
<comment type="caution">
    <text evidence="2">The sequence shown here is derived from an EMBL/GenBank/DDBJ whole genome shotgun (WGS) entry which is preliminary data.</text>
</comment>
<reference evidence="2 3" key="1">
    <citation type="submission" date="2024-08" db="EMBL/GenBank/DDBJ databases">
        <title>Gnathostoma spinigerum genome.</title>
        <authorList>
            <person name="Gonzalez-Bertolin B."/>
            <person name="Monzon S."/>
            <person name="Zaballos A."/>
            <person name="Jimenez P."/>
            <person name="Dekumyoy P."/>
            <person name="Varona S."/>
            <person name="Cuesta I."/>
            <person name="Sumanam S."/>
            <person name="Adisakwattana P."/>
            <person name="Gasser R.B."/>
            <person name="Hernandez-Gonzalez A."/>
            <person name="Young N.D."/>
            <person name="Perteguer M.J."/>
        </authorList>
    </citation>
    <scope>NUCLEOTIDE SEQUENCE [LARGE SCALE GENOMIC DNA]</scope>
    <source>
        <strain evidence="2">AL3</strain>
        <tissue evidence="2">Liver</tissue>
    </source>
</reference>
<feature type="compositionally biased region" description="Low complexity" evidence="1">
    <location>
        <begin position="45"/>
        <end position="57"/>
    </location>
</feature>
<sequence>MYFYLYSRITLQKRSVRAIKKRSQREEILPQHPHTASSNTKSLMSSWKPWSKSGSSSETHSAPRIRRRSEILLTGAPLPKKYRPKVHMIRTKTVENPRGVTIYT</sequence>
<protein>
    <submittedName>
        <fullName evidence="2">Uncharacterized protein</fullName>
    </submittedName>
</protein>